<dbReference type="PANTHER" id="PTHR43399:SF4">
    <property type="entry name" value="CELL WALL-ASSOCIATED PROTEASE"/>
    <property type="match status" value="1"/>
</dbReference>
<dbReference type="PROSITE" id="PS51892">
    <property type="entry name" value="SUBTILASE"/>
    <property type="match status" value="1"/>
</dbReference>
<evidence type="ECO:0000256" key="3">
    <source>
        <dbReference type="ARBA" id="ARBA00022801"/>
    </source>
</evidence>
<dbReference type="CDD" id="cd07473">
    <property type="entry name" value="Peptidases_S8_Subtilisin_like"/>
    <property type="match status" value="1"/>
</dbReference>
<comment type="similarity">
    <text evidence="1 5 6">Belongs to the peptidase S8 family.</text>
</comment>
<dbReference type="HOGENOM" id="CLU_011263_15_6_9"/>
<dbReference type="Proteomes" id="UP000002970">
    <property type="component" value="Unassembled WGS sequence"/>
</dbReference>
<dbReference type="PRINTS" id="PR00723">
    <property type="entry name" value="SUBTILISIN"/>
</dbReference>
<proteinExistence type="inferred from homology"/>
<dbReference type="Pfam" id="PF00082">
    <property type="entry name" value="Peptidase_S8"/>
    <property type="match status" value="1"/>
</dbReference>
<dbReference type="InterPro" id="IPR051048">
    <property type="entry name" value="Peptidase_S8/S53_subtilisin"/>
</dbReference>
<dbReference type="PROSITE" id="PS00136">
    <property type="entry name" value="SUBTILASE_ASP"/>
    <property type="match status" value="1"/>
</dbReference>
<evidence type="ECO:0000256" key="1">
    <source>
        <dbReference type="ARBA" id="ARBA00011073"/>
    </source>
</evidence>
<evidence type="ECO:0000256" key="6">
    <source>
        <dbReference type="RuleBase" id="RU003355"/>
    </source>
</evidence>
<dbReference type="InterPro" id="IPR000209">
    <property type="entry name" value="Peptidase_S8/S53_dom"/>
</dbReference>
<keyword evidence="3 5" id="KW-0378">Hydrolase</keyword>
<accession>E7GHT0</accession>
<dbReference type="GO" id="GO:0006508">
    <property type="term" value="P:proteolysis"/>
    <property type="evidence" value="ECO:0007669"/>
    <property type="project" value="UniProtKB-KW"/>
</dbReference>
<gene>
    <name evidence="8" type="ORF">HMPREF9474_00473</name>
</gene>
<organism evidence="8 9">
    <name type="scientific">Clostridium symbiosum (strain WAL-14163)</name>
    <dbReference type="NCBI Taxonomy" id="742740"/>
    <lineage>
        <taxon>Bacteria</taxon>
        <taxon>Bacillati</taxon>
        <taxon>Bacillota</taxon>
        <taxon>Clostridia</taxon>
        <taxon>Lachnospirales</taxon>
        <taxon>Lachnospiraceae</taxon>
        <taxon>Otoolea</taxon>
    </lineage>
</organism>
<dbReference type="AlphaFoldDB" id="E7GHT0"/>
<dbReference type="RefSeq" id="WP_003497917.1">
    <property type="nucleotide sequence ID" value="NZ_GL834305.1"/>
</dbReference>
<dbReference type="GO" id="GO:0004252">
    <property type="term" value="F:serine-type endopeptidase activity"/>
    <property type="evidence" value="ECO:0007669"/>
    <property type="project" value="UniProtKB-UniRule"/>
</dbReference>
<keyword evidence="9" id="KW-1185">Reference proteome</keyword>
<feature type="active site" description="Charge relay system" evidence="5">
    <location>
        <position position="157"/>
    </location>
</feature>
<evidence type="ECO:0000256" key="5">
    <source>
        <dbReference type="PROSITE-ProRule" id="PRU01240"/>
    </source>
</evidence>
<dbReference type="Gene3D" id="3.40.50.200">
    <property type="entry name" value="Peptidase S8/S53 domain"/>
    <property type="match status" value="1"/>
</dbReference>
<dbReference type="InterPro" id="IPR015500">
    <property type="entry name" value="Peptidase_S8_subtilisin-rel"/>
</dbReference>
<feature type="active site" description="Charge relay system" evidence="5">
    <location>
        <position position="214"/>
    </location>
</feature>
<evidence type="ECO:0000313" key="9">
    <source>
        <dbReference type="Proteomes" id="UP000002970"/>
    </source>
</evidence>
<comment type="caution">
    <text evidence="8">The sequence shown here is derived from an EMBL/GenBank/DDBJ whole genome shotgun (WGS) entry which is preliminary data.</text>
</comment>
<reference evidence="8 9" key="1">
    <citation type="submission" date="2010-12" db="EMBL/GenBank/DDBJ databases">
        <title>The Genome Sequence of Clostridium symbiosum strain WAL-14163.</title>
        <authorList>
            <person name="Earl A."/>
            <person name="Ward D."/>
            <person name="Feldgarden M."/>
            <person name="Gevers D."/>
            <person name="Finegold S.M."/>
            <person name="Summanen P.H."/>
            <person name="Molitoris D.R."/>
            <person name="Vaisanen M.L."/>
            <person name="Daigneault M."/>
            <person name="Young S.K."/>
            <person name="Zeng Q."/>
            <person name="Gargeya S."/>
            <person name="Fitzgerald M."/>
            <person name="Haas B."/>
            <person name="Abouelleil A."/>
            <person name="Alvarado L."/>
            <person name="Arachchi H.M."/>
            <person name="Berlin A."/>
            <person name="Brown A."/>
            <person name="Chapman S.B."/>
            <person name="Chen Z."/>
            <person name="Dunbar C."/>
            <person name="Freedman E."/>
            <person name="Gearin G."/>
            <person name="Gellesch M."/>
            <person name="Goldberg J."/>
            <person name="Griggs A."/>
            <person name="Gujja S."/>
            <person name="Heilman E."/>
            <person name="Heiman D."/>
            <person name="Howarth C."/>
            <person name="Larson L."/>
            <person name="Lui A."/>
            <person name="MacDonald P.J.P."/>
            <person name="Mehta T."/>
            <person name="Montmayeur A."/>
            <person name="Murphy C."/>
            <person name="Neiman D."/>
            <person name="Pearson M."/>
            <person name="Priest M."/>
            <person name="Roberts A."/>
            <person name="Saif S."/>
            <person name="Shea T."/>
            <person name="Shenoy N."/>
            <person name="Sisk P."/>
            <person name="Stolte C."/>
            <person name="Sykes S."/>
            <person name="White J."/>
            <person name="Yandava C."/>
            <person name="Nusbaum C."/>
            <person name="Birren B."/>
        </authorList>
    </citation>
    <scope>NUCLEOTIDE SEQUENCE [LARGE SCALE GENOMIC DNA]</scope>
    <source>
        <strain evidence="8 9">WAL-14163</strain>
    </source>
</reference>
<sequence>MTMKNRQKRLLNNRIAALMLSAALVAPVLTAFYGGSAQSVIVEASAHGKEHRKTGVNIYSLGPGYQSLPYSDTYGDYQWALLNSGVFKLVPSTKTPLESTFQGWIGGQNAGQNRPGPARESEGTTLAVAGIDINIIPAWKKYDAKEGKRQVIVAVIDTGIDYSHPDLADAVWMNEDEIPGDGIDNDGNGYVDDVYGWNFYSNNNQVFTGPDDDHGTHSAGTIAASRNGSGIIGICDPSYVKVMSVKALGTPAGIGTADNVAKAIRYAQDNGAVICNLSFGTNKYSEELYQTMKNSGMLFIVAAGNGDSSGRGYNIDSLPVYPASFDLDNVISVANLRFDGQIDPSSNFGAKSVDLAAPGSYILSTVSGNKYSYMSGTSMAAPMVTGAAAMLYSYDSGLAVTEIKGRILNSVRRLDSLSGKTSTGGMLDVSAALNLSGNN</sequence>
<dbReference type="InterPro" id="IPR023828">
    <property type="entry name" value="Peptidase_S8_Ser-AS"/>
</dbReference>
<dbReference type="SUPFAM" id="SSF52743">
    <property type="entry name" value="Subtilisin-like"/>
    <property type="match status" value="1"/>
</dbReference>
<dbReference type="PANTHER" id="PTHR43399">
    <property type="entry name" value="SUBTILISIN-RELATED"/>
    <property type="match status" value="1"/>
</dbReference>
<feature type="domain" description="Peptidase S8/S53" evidence="7">
    <location>
        <begin position="149"/>
        <end position="414"/>
    </location>
</feature>
<protein>
    <submittedName>
        <fullName evidence="8">Peptidase</fullName>
    </submittedName>
</protein>
<evidence type="ECO:0000256" key="2">
    <source>
        <dbReference type="ARBA" id="ARBA00022670"/>
    </source>
</evidence>
<dbReference type="SMR" id="E7GHT0"/>
<dbReference type="InterPro" id="IPR023827">
    <property type="entry name" value="Peptidase_S8_Asp-AS"/>
</dbReference>
<dbReference type="eggNOG" id="COG1404">
    <property type="taxonomic scope" value="Bacteria"/>
</dbReference>
<evidence type="ECO:0000256" key="4">
    <source>
        <dbReference type="ARBA" id="ARBA00022825"/>
    </source>
</evidence>
<dbReference type="PROSITE" id="PS00138">
    <property type="entry name" value="SUBTILASE_SER"/>
    <property type="match status" value="1"/>
</dbReference>
<dbReference type="STRING" id="1512.GCA_900049235_00521"/>
<dbReference type="InterPro" id="IPR036852">
    <property type="entry name" value="Peptidase_S8/S53_dom_sf"/>
</dbReference>
<evidence type="ECO:0000259" key="7">
    <source>
        <dbReference type="Pfam" id="PF00082"/>
    </source>
</evidence>
<dbReference type="InterPro" id="IPR034204">
    <property type="entry name" value="PfSUB1-like_cat_dom"/>
</dbReference>
<name>E7GHT0_CLOS6</name>
<feature type="active site" description="Charge relay system" evidence="5">
    <location>
        <position position="378"/>
    </location>
</feature>
<evidence type="ECO:0000313" key="8">
    <source>
        <dbReference type="EMBL" id="EGA95740.1"/>
    </source>
</evidence>
<keyword evidence="2 5" id="KW-0645">Protease</keyword>
<keyword evidence="4 5" id="KW-0720">Serine protease</keyword>
<dbReference type="EMBL" id="ADLQ01000012">
    <property type="protein sequence ID" value="EGA95740.1"/>
    <property type="molecule type" value="Genomic_DNA"/>
</dbReference>